<dbReference type="PRINTS" id="PR00344">
    <property type="entry name" value="BCTRLSENSOR"/>
</dbReference>
<keyword evidence="7 14" id="KW-0812">Transmembrane</keyword>
<dbReference type="InterPro" id="IPR036890">
    <property type="entry name" value="HATPase_C_sf"/>
</dbReference>
<evidence type="ECO:0000256" key="12">
    <source>
        <dbReference type="ARBA" id="ARBA00023012"/>
    </source>
</evidence>
<reference evidence="17 18" key="1">
    <citation type="submission" date="2021-05" db="EMBL/GenBank/DDBJ databases">
        <title>Fusibacter ferrireducens sp. nov., an anaerobic, sulfur- and Fe-reducing bacterium isolated from the mangrove sediment.</title>
        <authorList>
            <person name="Qiu D."/>
        </authorList>
    </citation>
    <scope>NUCLEOTIDE SEQUENCE [LARGE SCALE GENOMIC DNA]</scope>
    <source>
        <strain evidence="17 18">DSM 12116</strain>
    </source>
</reference>
<dbReference type="CDD" id="cd00075">
    <property type="entry name" value="HATPase"/>
    <property type="match status" value="1"/>
</dbReference>
<evidence type="ECO:0000256" key="2">
    <source>
        <dbReference type="ARBA" id="ARBA00004651"/>
    </source>
</evidence>
<keyword evidence="13 14" id="KW-0472">Membrane</keyword>
<evidence type="ECO:0000256" key="11">
    <source>
        <dbReference type="ARBA" id="ARBA00022989"/>
    </source>
</evidence>
<proteinExistence type="predicted"/>
<dbReference type="Pfam" id="PF02518">
    <property type="entry name" value="HATPase_c"/>
    <property type="match status" value="1"/>
</dbReference>
<keyword evidence="4" id="KW-1003">Cell membrane</keyword>
<evidence type="ECO:0000256" key="8">
    <source>
        <dbReference type="ARBA" id="ARBA00022741"/>
    </source>
</evidence>
<gene>
    <name evidence="17" type="ORF">KHM83_04040</name>
</gene>
<feature type="transmembrane region" description="Helical" evidence="14">
    <location>
        <begin position="12"/>
        <end position="32"/>
    </location>
</feature>
<dbReference type="PROSITE" id="PS50109">
    <property type="entry name" value="HIS_KIN"/>
    <property type="match status" value="1"/>
</dbReference>
<comment type="caution">
    <text evidence="17">The sequence shown here is derived from an EMBL/GenBank/DDBJ whole genome shotgun (WGS) entry which is preliminary data.</text>
</comment>
<feature type="domain" description="Histidine kinase" evidence="15">
    <location>
        <begin position="139"/>
        <end position="356"/>
    </location>
</feature>
<dbReference type="SUPFAM" id="SSF47384">
    <property type="entry name" value="Homodimeric domain of signal transducing histidine kinase"/>
    <property type="match status" value="1"/>
</dbReference>
<dbReference type="EMBL" id="JAHBCL010000005">
    <property type="protein sequence ID" value="MBS7525845.1"/>
    <property type="molecule type" value="Genomic_DNA"/>
</dbReference>
<evidence type="ECO:0000256" key="10">
    <source>
        <dbReference type="ARBA" id="ARBA00022840"/>
    </source>
</evidence>
<dbReference type="InterPro" id="IPR050398">
    <property type="entry name" value="HssS/ArlS-like"/>
</dbReference>
<keyword evidence="18" id="KW-1185">Reference proteome</keyword>
<evidence type="ECO:0000256" key="7">
    <source>
        <dbReference type="ARBA" id="ARBA00022692"/>
    </source>
</evidence>
<dbReference type="SMART" id="SM00304">
    <property type="entry name" value="HAMP"/>
    <property type="match status" value="1"/>
</dbReference>
<dbReference type="Pfam" id="PF00672">
    <property type="entry name" value="HAMP"/>
    <property type="match status" value="1"/>
</dbReference>
<evidence type="ECO:0000256" key="1">
    <source>
        <dbReference type="ARBA" id="ARBA00000085"/>
    </source>
</evidence>
<dbReference type="SMART" id="SM00387">
    <property type="entry name" value="HATPase_c"/>
    <property type="match status" value="1"/>
</dbReference>
<keyword evidence="10" id="KW-0067">ATP-binding</keyword>
<dbReference type="SMART" id="SM00388">
    <property type="entry name" value="HisKA"/>
    <property type="match status" value="1"/>
</dbReference>
<keyword evidence="11 14" id="KW-1133">Transmembrane helix</keyword>
<evidence type="ECO:0000313" key="18">
    <source>
        <dbReference type="Proteomes" id="UP000746471"/>
    </source>
</evidence>
<dbReference type="Proteomes" id="UP000746471">
    <property type="component" value="Unassembled WGS sequence"/>
</dbReference>
<dbReference type="InterPro" id="IPR036097">
    <property type="entry name" value="HisK_dim/P_sf"/>
</dbReference>
<dbReference type="SUPFAM" id="SSF158472">
    <property type="entry name" value="HAMP domain-like"/>
    <property type="match status" value="1"/>
</dbReference>
<protein>
    <recommendedName>
        <fullName evidence="3">histidine kinase</fullName>
        <ecNumber evidence="3">2.7.13.3</ecNumber>
    </recommendedName>
</protein>
<keyword evidence="12" id="KW-0902">Two-component regulatory system</keyword>
<dbReference type="InterPro" id="IPR003660">
    <property type="entry name" value="HAMP_dom"/>
</dbReference>
<evidence type="ECO:0000256" key="14">
    <source>
        <dbReference type="SAM" id="Phobius"/>
    </source>
</evidence>
<dbReference type="InterPro" id="IPR003594">
    <property type="entry name" value="HATPase_dom"/>
</dbReference>
<keyword evidence="5" id="KW-0597">Phosphoprotein</keyword>
<name>A0ABS5PKZ6_9FIRM</name>
<accession>A0ABS5PKZ6</accession>
<dbReference type="SUPFAM" id="SSF55874">
    <property type="entry name" value="ATPase domain of HSP90 chaperone/DNA topoisomerase II/histidine kinase"/>
    <property type="match status" value="1"/>
</dbReference>
<dbReference type="Pfam" id="PF00512">
    <property type="entry name" value="HisKA"/>
    <property type="match status" value="1"/>
</dbReference>
<dbReference type="PROSITE" id="PS50885">
    <property type="entry name" value="HAMP"/>
    <property type="match status" value="1"/>
</dbReference>
<dbReference type="InterPro" id="IPR004358">
    <property type="entry name" value="Sig_transdc_His_kin-like_C"/>
</dbReference>
<dbReference type="InterPro" id="IPR003661">
    <property type="entry name" value="HisK_dim/P_dom"/>
</dbReference>
<dbReference type="Gene3D" id="6.10.340.10">
    <property type="match status" value="1"/>
</dbReference>
<evidence type="ECO:0000256" key="13">
    <source>
        <dbReference type="ARBA" id="ARBA00023136"/>
    </source>
</evidence>
<evidence type="ECO:0000256" key="9">
    <source>
        <dbReference type="ARBA" id="ARBA00022777"/>
    </source>
</evidence>
<feature type="transmembrane region" description="Helical" evidence="14">
    <location>
        <begin position="52"/>
        <end position="75"/>
    </location>
</feature>
<dbReference type="CDD" id="cd06225">
    <property type="entry name" value="HAMP"/>
    <property type="match status" value="1"/>
</dbReference>
<dbReference type="InterPro" id="IPR005467">
    <property type="entry name" value="His_kinase_dom"/>
</dbReference>
<evidence type="ECO:0000259" key="16">
    <source>
        <dbReference type="PROSITE" id="PS50885"/>
    </source>
</evidence>
<keyword evidence="8" id="KW-0547">Nucleotide-binding</keyword>
<evidence type="ECO:0000256" key="4">
    <source>
        <dbReference type="ARBA" id="ARBA00022475"/>
    </source>
</evidence>
<evidence type="ECO:0000256" key="3">
    <source>
        <dbReference type="ARBA" id="ARBA00012438"/>
    </source>
</evidence>
<dbReference type="PANTHER" id="PTHR45528">
    <property type="entry name" value="SENSOR HISTIDINE KINASE CPXA"/>
    <property type="match status" value="1"/>
</dbReference>
<dbReference type="CDD" id="cd00082">
    <property type="entry name" value="HisKA"/>
    <property type="match status" value="1"/>
</dbReference>
<organism evidence="17 18">
    <name type="scientific">Fusibacter paucivorans</name>
    <dbReference type="NCBI Taxonomy" id="76009"/>
    <lineage>
        <taxon>Bacteria</taxon>
        <taxon>Bacillati</taxon>
        <taxon>Bacillota</taxon>
        <taxon>Clostridia</taxon>
        <taxon>Eubacteriales</taxon>
        <taxon>Eubacteriales Family XII. Incertae Sedis</taxon>
        <taxon>Fusibacter</taxon>
    </lineage>
</organism>
<comment type="subcellular location">
    <subcellularLocation>
        <location evidence="2">Cell membrane</location>
        <topology evidence="2">Multi-pass membrane protein</topology>
    </subcellularLocation>
</comment>
<dbReference type="Gene3D" id="3.30.565.10">
    <property type="entry name" value="Histidine kinase-like ATPase, C-terminal domain"/>
    <property type="match status" value="1"/>
</dbReference>
<dbReference type="PANTHER" id="PTHR45528:SF1">
    <property type="entry name" value="SENSOR HISTIDINE KINASE CPXA"/>
    <property type="match status" value="1"/>
</dbReference>
<evidence type="ECO:0000259" key="15">
    <source>
        <dbReference type="PROSITE" id="PS50109"/>
    </source>
</evidence>
<evidence type="ECO:0000313" key="17">
    <source>
        <dbReference type="EMBL" id="MBS7525845.1"/>
    </source>
</evidence>
<dbReference type="RefSeq" id="WP_213235629.1">
    <property type="nucleotide sequence ID" value="NZ_JAHBCL010000005.1"/>
</dbReference>
<evidence type="ECO:0000256" key="5">
    <source>
        <dbReference type="ARBA" id="ARBA00022553"/>
    </source>
</evidence>
<evidence type="ECO:0000256" key="6">
    <source>
        <dbReference type="ARBA" id="ARBA00022679"/>
    </source>
</evidence>
<dbReference type="EC" id="2.7.13.3" evidence="3"/>
<feature type="domain" description="HAMP" evidence="16">
    <location>
        <begin position="72"/>
        <end position="124"/>
    </location>
</feature>
<keyword evidence="6" id="KW-0808">Transferase</keyword>
<keyword evidence="9 17" id="KW-0418">Kinase</keyword>
<comment type="catalytic activity">
    <reaction evidence="1">
        <text>ATP + protein L-histidine = ADP + protein N-phospho-L-histidine.</text>
        <dbReference type="EC" id="2.7.13.3"/>
    </reaction>
</comment>
<dbReference type="GO" id="GO:0016301">
    <property type="term" value="F:kinase activity"/>
    <property type="evidence" value="ECO:0007669"/>
    <property type="project" value="UniProtKB-KW"/>
</dbReference>
<dbReference type="Gene3D" id="1.10.287.130">
    <property type="match status" value="1"/>
</dbReference>
<sequence>MKLPRLSLKSKIIFFMFEMVLASTIFFFYIIYRFGIGMLSAESIIRSPYLLLALIIVIMVIYFMMLISLVTKYIFVPIGEMKRAAGHIKAGNLNYPLTYQPDNEIGEFCEEFDKMRVRLRDTIMEQHELEKGRKRLIASITHDLRTPLTSIIGYVEALQDGIAKDQNTYEQYLGTIHEKAELLNHLIDDLSVYTKQELGEFTLNLERINSGRLLNHYFEHKTYEFKFSNIKLILRKPFIATYINVDPYRFTQMLDNLISNAKKYTRSQIVVETTVRNYRLFITISDDGTGIPQDYLQNLFDPFFMVNKKKDQREKGGSGLGLAIVKQLIEAHEGGIDVTSTIDQGSSFTINIPIDR</sequence>